<sequence>MDIIMDVLISFVFQPLPSGLLGGPFFCFWKSCASIGPLSLLPLRREATIRAGATRGNSLEALPEPLLCLSCESFQHVLLGVVIGPWACQLLFCESCFLSAMQIEYLQESKDGSGLGACSCSTCPSQTGRKCPALSGGIISSIMRGNMFLRYFEEGRMWQCCPWVSVTVLASGNARMACFSTSHIIIGACFKTEVQTSRVLRKHVATVLL</sequence>
<dbReference type="Proteomes" id="UP000585614">
    <property type="component" value="Unassembled WGS sequence"/>
</dbReference>
<reference evidence="1 2" key="1">
    <citation type="journal article" date="2020" name="Nature">
        <title>Six reference-quality genomes reveal evolution of bat adaptations.</title>
        <authorList>
            <person name="Jebb D."/>
            <person name="Huang Z."/>
            <person name="Pippel M."/>
            <person name="Hughes G.M."/>
            <person name="Lavrichenko K."/>
            <person name="Devanna P."/>
            <person name="Winkler S."/>
            <person name="Jermiin L.S."/>
            <person name="Skirmuntt E.C."/>
            <person name="Katzourakis A."/>
            <person name="Burkitt-Gray L."/>
            <person name="Ray D.A."/>
            <person name="Sullivan K.A.M."/>
            <person name="Roscito J.G."/>
            <person name="Kirilenko B.M."/>
            <person name="Davalos L.M."/>
            <person name="Corthals A.P."/>
            <person name="Power M.L."/>
            <person name="Jones G."/>
            <person name="Ransome R.D."/>
            <person name="Dechmann D.K.N."/>
            <person name="Locatelli A.G."/>
            <person name="Puechmaille S.J."/>
            <person name="Fedrigo O."/>
            <person name="Jarvis E.D."/>
            <person name="Hiller M."/>
            <person name="Vernes S.C."/>
            <person name="Myers E.W."/>
            <person name="Teeling E.C."/>
        </authorList>
    </citation>
    <scope>NUCLEOTIDE SEQUENCE [LARGE SCALE GENOMIC DNA]</scope>
    <source>
        <strain evidence="1">MRhiFer1</strain>
        <tissue evidence="1">Lung</tissue>
    </source>
</reference>
<organism evidence="1 2">
    <name type="scientific">Rhinolophus ferrumequinum</name>
    <name type="common">Greater horseshoe bat</name>
    <dbReference type="NCBI Taxonomy" id="59479"/>
    <lineage>
        <taxon>Eukaryota</taxon>
        <taxon>Metazoa</taxon>
        <taxon>Chordata</taxon>
        <taxon>Craniata</taxon>
        <taxon>Vertebrata</taxon>
        <taxon>Euteleostomi</taxon>
        <taxon>Mammalia</taxon>
        <taxon>Eutheria</taxon>
        <taxon>Laurasiatheria</taxon>
        <taxon>Chiroptera</taxon>
        <taxon>Yinpterochiroptera</taxon>
        <taxon>Rhinolophoidea</taxon>
        <taxon>Rhinolophidae</taxon>
        <taxon>Rhinolophinae</taxon>
        <taxon>Rhinolophus</taxon>
    </lineage>
</organism>
<comment type="caution">
    <text evidence="1">The sequence shown here is derived from an EMBL/GenBank/DDBJ whole genome shotgun (WGS) entry which is preliminary data.</text>
</comment>
<gene>
    <name evidence="1" type="ORF">mRhiFer1_008093</name>
</gene>
<evidence type="ECO:0000313" key="2">
    <source>
        <dbReference type="Proteomes" id="UP000585614"/>
    </source>
</evidence>
<dbReference type="AlphaFoldDB" id="A0A7J7WR57"/>
<protein>
    <submittedName>
        <fullName evidence="1">Uncharacterized protein</fullName>
    </submittedName>
</protein>
<dbReference type="EMBL" id="JACAGC010000010">
    <property type="protein sequence ID" value="KAF6339832.1"/>
    <property type="molecule type" value="Genomic_DNA"/>
</dbReference>
<accession>A0A7J7WR57</accession>
<proteinExistence type="predicted"/>
<evidence type="ECO:0000313" key="1">
    <source>
        <dbReference type="EMBL" id="KAF6339832.1"/>
    </source>
</evidence>
<name>A0A7J7WR57_RHIFE</name>